<dbReference type="AlphaFoldDB" id="A0A820VDX6"/>
<feature type="compositionally biased region" description="Basic residues" evidence="1">
    <location>
        <begin position="152"/>
        <end position="161"/>
    </location>
</feature>
<accession>A0A820VDX6</accession>
<dbReference type="Pfam" id="PF16501">
    <property type="entry name" value="SCAPER_N"/>
    <property type="match status" value="1"/>
</dbReference>
<name>A0A820VDX6_9BILA</name>
<gene>
    <name evidence="3" type="ORF">OVN521_LOCUS40603</name>
</gene>
<reference evidence="3" key="1">
    <citation type="submission" date="2021-02" db="EMBL/GenBank/DDBJ databases">
        <authorList>
            <person name="Nowell W R."/>
        </authorList>
    </citation>
    <scope>NUCLEOTIDE SEQUENCE</scope>
</reference>
<feature type="non-terminal residue" evidence="3">
    <location>
        <position position="1"/>
    </location>
</feature>
<keyword evidence="4" id="KW-1185">Reference proteome</keyword>
<comment type="caution">
    <text evidence="3">The sequence shown here is derived from an EMBL/GenBank/DDBJ whole genome shotgun (WGS) entry which is preliminary data.</text>
</comment>
<feature type="domain" description="S phase cyclin A-associated protein in the endoplasmic reticulum N-terminal" evidence="2">
    <location>
        <begin position="30"/>
        <end position="103"/>
    </location>
</feature>
<evidence type="ECO:0000259" key="2">
    <source>
        <dbReference type="Pfam" id="PF16501"/>
    </source>
</evidence>
<feature type="region of interest" description="Disordered" evidence="1">
    <location>
        <begin position="139"/>
        <end position="161"/>
    </location>
</feature>
<sequence length="161" mass="18808">MTSISVPEQEPLPQDSTSSSNDASSRRTDSNSSDIRSRYWTFLFDNLKRSIEQIYQTCESDQNLLQCQEVIQFLSQYCKDFEILIKTGQHKQQPNSTTEPRRTFGHSQSICDGELFHSDNFLRRQKSIHNSDIYLNITNSTPHRYSNDSTKSKRQKANKYR</sequence>
<evidence type="ECO:0000256" key="1">
    <source>
        <dbReference type="SAM" id="MobiDB-lite"/>
    </source>
</evidence>
<evidence type="ECO:0000313" key="3">
    <source>
        <dbReference type="EMBL" id="CAF4498457.1"/>
    </source>
</evidence>
<feature type="compositionally biased region" description="Polar residues" evidence="1">
    <location>
        <begin position="139"/>
        <end position="149"/>
    </location>
</feature>
<evidence type="ECO:0000313" key="4">
    <source>
        <dbReference type="Proteomes" id="UP000663866"/>
    </source>
</evidence>
<proteinExistence type="predicted"/>
<organism evidence="3 4">
    <name type="scientific">Rotaria magnacalcarata</name>
    <dbReference type="NCBI Taxonomy" id="392030"/>
    <lineage>
        <taxon>Eukaryota</taxon>
        <taxon>Metazoa</taxon>
        <taxon>Spiralia</taxon>
        <taxon>Gnathifera</taxon>
        <taxon>Rotifera</taxon>
        <taxon>Eurotatoria</taxon>
        <taxon>Bdelloidea</taxon>
        <taxon>Philodinida</taxon>
        <taxon>Philodinidae</taxon>
        <taxon>Rotaria</taxon>
    </lineage>
</organism>
<feature type="region of interest" description="Disordered" evidence="1">
    <location>
        <begin position="1"/>
        <end position="32"/>
    </location>
</feature>
<dbReference type="EMBL" id="CAJOBG010052960">
    <property type="protein sequence ID" value="CAF4498457.1"/>
    <property type="molecule type" value="Genomic_DNA"/>
</dbReference>
<protein>
    <recommendedName>
        <fullName evidence="2">S phase cyclin A-associated protein in the endoplasmic reticulum N-terminal domain-containing protein</fullName>
    </recommendedName>
</protein>
<dbReference type="InterPro" id="IPR032446">
    <property type="entry name" value="SCAPER_N"/>
</dbReference>
<dbReference type="PANTHER" id="PTHR31434:SF2">
    <property type="entry name" value="S PHASE CYCLIN A-ASSOCIATED PROTEIN IN THE ENDOPLASMIC RETICULUM"/>
    <property type="match status" value="1"/>
</dbReference>
<dbReference type="PANTHER" id="PTHR31434">
    <property type="entry name" value="S PHASE CYCLIN A-ASSOCIATED PROTEIN IN THE ENDOPLASMIC RETICULUM"/>
    <property type="match status" value="1"/>
</dbReference>
<dbReference type="Proteomes" id="UP000663866">
    <property type="component" value="Unassembled WGS sequence"/>
</dbReference>